<evidence type="ECO:0000256" key="5">
    <source>
        <dbReference type="ARBA" id="ARBA00016185"/>
    </source>
</evidence>
<name>A0A6A9QDL4_ACIIN</name>
<feature type="transmembrane region" description="Helical" evidence="11">
    <location>
        <begin position="275"/>
        <end position="297"/>
    </location>
</feature>
<dbReference type="NCBIfam" id="TIGR00380">
    <property type="entry name" value="cobal_cbiB"/>
    <property type="match status" value="1"/>
</dbReference>
<evidence type="ECO:0000256" key="3">
    <source>
        <dbReference type="ARBA" id="ARBA00004953"/>
    </source>
</evidence>
<dbReference type="GO" id="GO:0005886">
    <property type="term" value="C:plasma membrane"/>
    <property type="evidence" value="ECO:0007669"/>
    <property type="project" value="UniProtKB-SubCell"/>
</dbReference>
<evidence type="ECO:0000256" key="10">
    <source>
        <dbReference type="ARBA" id="ARBA00023136"/>
    </source>
</evidence>
<comment type="pathway">
    <text evidence="3 11">Cofactor biosynthesis; adenosylcobalamin biosynthesis.</text>
</comment>
<dbReference type="GO" id="GO:0009236">
    <property type="term" value="P:cobalamin biosynthetic process"/>
    <property type="evidence" value="ECO:0007669"/>
    <property type="project" value="UniProtKB-UniRule"/>
</dbReference>
<dbReference type="GO" id="GO:0015420">
    <property type="term" value="F:ABC-type vitamin B12 transporter activity"/>
    <property type="evidence" value="ECO:0007669"/>
    <property type="project" value="UniProtKB-UniRule"/>
</dbReference>
<dbReference type="HAMAP" id="MF_00024">
    <property type="entry name" value="CobD_CbiB"/>
    <property type="match status" value="1"/>
</dbReference>
<dbReference type="PANTHER" id="PTHR34308:SF1">
    <property type="entry name" value="COBALAMIN BIOSYNTHESIS PROTEIN CBIB"/>
    <property type="match status" value="1"/>
</dbReference>
<keyword evidence="10 11" id="KW-0472">Membrane</keyword>
<evidence type="ECO:0000256" key="6">
    <source>
        <dbReference type="ARBA" id="ARBA00022475"/>
    </source>
</evidence>
<feature type="transmembrane region" description="Helical" evidence="11">
    <location>
        <begin position="140"/>
        <end position="157"/>
    </location>
</feature>
<evidence type="ECO:0000256" key="7">
    <source>
        <dbReference type="ARBA" id="ARBA00022573"/>
    </source>
</evidence>
<evidence type="ECO:0000256" key="9">
    <source>
        <dbReference type="ARBA" id="ARBA00022989"/>
    </source>
</evidence>
<sequence length="305" mass="34514">MLPILFLALAIDLLFGEPPIYIHPVVYTGKISEKLIKPYKGYGYGILIWFISVIPVEIIFSILPIYIPIIPIKLILMALFLKTTFSIKMLYDIVSKSRELDERARNLVQQIVRRDLSTADKGHIASAAIESLFESLVDGIISPLFWFLILGLPGAMLQRLANTMDSMVGYKTKELYKEGYFSAKVDTIMNYIPARLTGLLMVIAGKLLGIKQSSNPFRFLKNTQIESINARYPICIASALLGVKLEKKGYYTVGEGKLPGKEEIEKSLKLFKLTLFLFIVLLSIIYYSLYGLAFFSYPYGLVEFF</sequence>
<evidence type="ECO:0000256" key="11">
    <source>
        <dbReference type="HAMAP-Rule" id="MF_00024"/>
    </source>
</evidence>
<evidence type="ECO:0000256" key="4">
    <source>
        <dbReference type="ARBA" id="ARBA00006263"/>
    </source>
</evidence>
<keyword evidence="7 11" id="KW-0169">Cobalamin biosynthesis</keyword>
<accession>A0A6A9QDL4</accession>
<comment type="function">
    <text evidence="1 11">Converts cobyric acid to cobinamide by the addition of aminopropanol on the F carboxylic group.</text>
</comment>
<comment type="caution">
    <text evidence="11">Lacks conserved residue(s) required for the propagation of feature annotation.</text>
</comment>
<dbReference type="RefSeq" id="WP_155862727.1">
    <property type="nucleotide sequence ID" value="NZ_WFIY01000004.1"/>
</dbReference>
<feature type="transmembrane region" description="Helical" evidence="11">
    <location>
        <begin position="42"/>
        <end position="67"/>
    </location>
</feature>
<evidence type="ECO:0000313" key="13">
    <source>
        <dbReference type="Proteomes" id="UP000440125"/>
    </source>
</evidence>
<comment type="similarity">
    <text evidence="4 11">Belongs to the CobD/CbiB family.</text>
</comment>
<dbReference type="Pfam" id="PF03186">
    <property type="entry name" value="CobD_Cbib"/>
    <property type="match status" value="1"/>
</dbReference>
<gene>
    <name evidence="11" type="primary">cobD</name>
    <name evidence="12" type="ORF">D1867_02880</name>
</gene>
<dbReference type="GO" id="GO:0048472">
    <property type="term" value="F:threonine-phosphate decarboxylase activity"/>
    <property type="evidence" value="ECO:0007669"/>
    <property type="project" value="InterPro"/>
</dbReference>
<evidence type="ECO:0000313" key="12">
    <source>
        <dbReference type="EMBL" id="MUM64214.1"/>
    </source>
</evidence>
<reference evidence="12 13" key="1">
    <citation type="submission" date="2019-10" db="EMBL/GenBank/DDBJ databases">
        <title>Genome Sequences from Six Type Strain Members of the Archaeal Family Sulfolobaceae: Acidianus ambivalens, Acidianus infernus, Metallosphaera prunae, Stygiolobus azoricus, Sulfolobus metallicus, and Sulfurisphaera ohwakuensis.</title>
        <authorList>
            <person name="Counts J.A."/>
            <person name="Kelly R.M."/>
        </authorList>
    </citation>
    <scope>NUCLEOTIDE SEQUENCE [LARGE SCALE GENOMIC DNA]</scope>
    <source>
        <strain evidence="12 13">DSM 3191</strain>
    </source>
</reference>
<evidence type="ECO:0000256" key="8">
    <source>
        <dbReference type="ARBA" id="ARBA00022692"/>
    </source>
</evidence>
<dbReference type="NCBIfam" id="NF002281">
    <property type="entry name" value="PRK01209.2-5"/>
    <property type="match status" value="1"/>
</dbReference>
<dbReference type="AlphaFoldDB" id="A0A6A9QDL4"/>
<dbReference type="Proteomes" id="UP000440125">
    <property type="component" value="Unassembled WGS sequence"/>
</dbReference>
<keyword evidence="8 11" id="KW-0812">Transmembrane</keyword>
<dbReference type="PANTHER" id="PTHR34308">
    <property type="entry name" value="COBALAMIN BIOSYNTHESIS PROTEIN CBIB"/>
    <property type="match status" value="1"/>
</dbReference>
<organism evidence="12 13">
    <name type="scientific">Acidianus infernus</name>
    <dbReference type="NCBI Taxonomy" id="12915"/>
    <lineage>
        <taxon>Archaea</taxon>
        <taxon>Thermoproteota</taxon>
        <taxon>Thermoprotei</taxon>
        <taxon>Sulfolobales</taxon>
        <taxon>Sulfolobaceae</taxon>
        <taxon>Acidianus</taxon>
    </lineage>
</organism>
<dbReference type="UniPathway" id="UPA00148"/>
<evidence type="ECO:0000256" key="1">
    <source>
        <dbReference type="ARBA" id="ARBA00003384"/>
    </source>
</evidence>
<keyword evidence="13" id="KW-1185">Reference proteome</keyword>
<protein>
    <recommendedName>
        <fullName evidence="5 11">Probable cobalamin biosynthesis protein CobD</fullName>
    </recommendedName>
</protein>
<keyword evidence="6 11" id="KW-1003">Cell membrane</keyword>
<dbReference type="OrthoDB" id="46105at2157"/>
<evidence type="ECO:0000256" key="2">
    <source>
        <dbReference type="ARBA" id="ARBA00004651"/>
    </source>
</evidence>
<comment type="subcellular location">
    <subcellularLocation>
        <location evidence="2 11">Cell membrane</location>
        <topology evidence="2 11">Multi-pass membrane protein</topology>
    </subcellularLocation>
</comment>
<keyword evidence="9 11" id="KW-1133">Transmembrane helix</keyword>
<proteinExistence type="inferred from homology"/>
<dbReference type="EMBL" id="WFIY01000004">
    <property type="protein sequence ID" value="MUM64214.1"/>
    <property type="molecule type" value="Genomic_DNA"/>
</dbReference>
<dbReference type="InterPro" id="IPR004485">
    <property type="entry name" value="Cobalamin_biosynth_CobD/CbiB"/>
</dbReference>
<comment type="caution">
    <text evidence="12">The sequence shown here is derived from an EMBL/GenBank/DDBJ whole genome shotgun (WGS) entry which is preliminary data.</text>
</comment>